<name>A0A0V1K3M7_TRIPS</name>
<feature type="non-terminal residue" evidence="2">
    <location>
        <position position="54"/>
    </location>
</feature>
<keyword evidence="3" id="KW-1185">Reference proteome</keyword>
<dbReference type="EMBL" id="JYDS01000124">
    <property type="protein sequence ID" value="KRZ24302.1"/>
    <property type="molecule type" value="Genomic_DNA"/>
</dbReference>
<accession>A0A0V1K3M7</accession>
<proteinExistence type="predicted"/>
<dbReference type="AlphaFoldDB" id="A0A0V1K3M7"/>
<evidence type="ECO:0000313" key="4">
    <source>
        <dbReference type="Proteomes" id="UP000054826"/>
    </source>
</evidence>
<sequence>LYHFPRSDDNWAEFVRMLSVVQMLSKLSFRFHFDDATHAESKNLKFHYCLTVFG</sequence>
<evidence type="ECO:0000313" key="1">
    <source>
        <dbReference type="EMBL" id="KRZ24302.1"/>
    </source>
</evidence>
<gene>
    <name evidence="1" type="ORF">T4B_4518</name>
    <name evidence="2" type="ORF">T4C_13734</name>
</gene>
<dbReference type="Proteomes" id="UP000054805">
    <property type="component" value="Unassembled WGS sequence"/>
</dbReference>
<dbReference type="Proteomes" id="UP000054826">
    <property type="component" value="Unassembled WGS sequence"/>
</dbReference>
<evidence type="ECO:0000313" key="3">
    <source>
        <dbReference type="Proteomes" id="UP000054805"/>
    </source>
</evidence>
<dbReference type="EMBL" id="JYDV01000018">
    <property type="protein sequence ID" value="KRZ41841.1"/>
    <property type="molecule type" value="Genomic_DNA"/>
</dbReference>
<reference evidence="3 4" key="1">
    <citation type="submission" date="2015-01" db="EMBL/GenBank/DDBJ databases">
        <title>Evolution of Trichinella species and genotypes.</title>
        <authorList>
            <person name="Korhonen P.K."/>
            <person name="Edoardo P."/>
            <person name="Giuseppe L.R."/>
            <person name="Gasser R.B."/>
        </authorList>
    </citation>
    <scope>NUCLEOTIDE SEQUENCE [LARGE SCALE GENOMIC DNA]</scope>
    <source>
        <strain evidence="2">ISS176</strain>
        <strain evidence="1">ISS588</strain>
    </source>
</reference>
<comment type="caution">
    <text evidence="2">The sequence shown here is derived from an EMBL/GenBank/DDBJ whole genome shotgun (WGS) entry which is preliminary data.</text>
</comment>
<feature type="non-terminal residue" evidence="2">
    <location>
        <position position="1"/>
    </location>
</feature>
<protein>
    <submittedName>
        <fullName evidence="2">Uncharacterized protein</fullName>
    </submittedName>
</protein>
<organism evidence="2 4">
    <name type="scientific">Trichinella pseudospiralis</name>
    <name type="common">Parasitic roundworm</name>
    <dbReference type="NCBI Taxonomy" id="6337"/>
    <lineage>
        <taxon>Eukaryota</taxon>
        <taxon>Metazoa</taxon>
        <taxon>Ecdysozoa</taxon>
        <taxon>Nematoda</taxon>
        <taxon>Enoplea</taxon>
        <taxon>Dorylaimia</taxon>
        <taxon>Trichinellida</taxon>
        <taxon>Trichinellidae</taxon>
        <taxon>Trichinella</taxon>
    </lineage>
</organism>
<evidence type="ECO:0000313" key="2">
    <source>
        <dbReference type="EMBL" id="KRZ41841.1"/>
    </source>
</evidence>